<feature type="compositionally biased region" description="Polar residues" evidence="13">
    <location>
        <begin position="88"/>
        <end position="99"/>
    </location>
</feature>
<dbReference type="InterPro" id="IPR013087">
    <property type="entry name" value="Znf_C2H2_type"/>
</dbReference>
<comment type="caution">
    <text evidence="15">The sequence shown here is derived from an EMBL/GenBank/DDBJ whole genome shotgun (WGS) entry which is preliminary data.</text>
</comment>
<comment type="similarity">
    <text evidence="2 12">Belongs to the EGR C2H2-type zinc-finger protein family.</text>
</comment>
<dbReference type="PROSITE" id="PS00028">
    <property type="entry name" value="ZINC_FINGER_C2H2_1"/>
    <property type="match status" value="3"/>
</dbReference>
<evidence type="ECO:0000256" key="4">
    <source>
        <dbReference type="ARBA" id="ARBA00022737"/>
    </source>
</evidence>
<dbReference type="Pfam" id="PF00096">
    <property type="entry name" value="zf-C2H2"/>
    <property type="match status" value="3"/>
</dbReference>
<dbReference type="FunFam" id="3.30.160.60:FF:000515">
    <property type="entry name" value="early growth response protein 4"/>
    <property type="match status" value="1"/>
</dbReference>
<feature type="compositionally biased region" description="Polar residues" evidence="13">
    <location>
        <begin position="599"/>
        <end position="624"/>
    </location>
</feature>
<evidence type="ECO:0000256" key="13">
    <source>
        <dbReference type="SAM" id="MobiDB-lite"/>
    </source>
</evidence>
<dbReference type="InterPro" id="IPR036236">
    <property type="entry name" value="Znf_C2H2_sf"/>
</dbReference>
<organism evidence="15 16">
    <name type="scientific">Lates japonicus</name>
    <name type="common">Japanese lates</name>
    <dbReference type="NCBI Taxonomy" id="270547"/>
    <lineage>
        <taxon>Eukaryota</taxon>
        <taxon>Metazoa</taxon>
        <taxon>Chordata</taxon>
        <taxon>Craniata</taxon>
        <taxon>Vertebrata</taxon>
        <taxon>Euteleostomi</taxon>
        <taxon>Actinopterygii</taxon>
        <taxon>Neopterygii</taxon>
        <taxon>Teleostei</taxon>
        <taxon>Neoteleostei</taxon>
        <taxon>Acanthomorphata</taxon>
        <taxon>Carangaria</taxon>
        <taxon>Carangaria incertae sedis</taxon>
        <taxon>Centropomidae</taxon>
        <taxon>Lates</taxon>
    </lineage>
</organism>
<accession>A0AAD3NAN2</accession>
<evidence type="ECO:0000256" key="3">
    <source>
        <dbReference type="ARBA" id="ARBA00022723"/>
    </source>
</evidence>
<keyword evidence="3 12" id="KW-0479">Metal-binding</keyword>
<keyword evidence="8 12" id="KW-0238">DNA-binding</keyword>
<dbReference type="SMART" id="SM00355">
    <property type="entry name" value="ZnF_C2H2"/>
    <property type="match status" value="3"/>
</dbReference>
<dbReference type="PANTHER" id="PTHR24403">
    <property type="entry name" value="ZINC FINGER PROTEIN"/>
    <property type="match status" value="1"/>
</dbReference>
<feature type="compositionally biased region" description="Basic residues" evidence="13">
    <location>
        <begin position="506"/>
        <end position="516"/>
    </location>
</feature>
<feature type="compositionally biased region" description="Low complexity" evidence="13">
    <location>
        <begin position="536"/>
        <end position="568"/>
    </location>
</feature>
<keyword evidence="5 11" id="KW-0863">Zinc-finger</keyword>
<gene>
    <name evidence="15" type="ORF">AKAME5_002024800</name>
</gene>
<dbReference type="Gene3D" id="3.30.160.60">
    <property type="entry name" value="Classic Zinc Finger"/>
    <property type="match status" value="3"/>
</dbReference>
<evidence type="ECO:0000256" key="7">
    <source>
        <dbReference type="ARBA" id="ARBA00023015"/>
    </source>
</evidence>
<dbReference type="PANTHER" id="PTHR24403:SF43">
    <property type="entry name" value="ZINC FINGER PROTEIN 64"/>
    <property type="match status" value="1"/>
</dbReference>
<dbReference type="GO" id="GO:0008270">
    <property type="term" value="F:zinc ion binding"/>
    <property type="evidence" value="ECO:0007669"/>
    <property type="project" value="UniProtKB-KW"/>
</dbReference>
<dbReference type="EMBL" id="BRZM01000158">
    <property type="protein sequence ID" value="GLD68935.1"/>
    <property type="molecule type" value="Genomic_DNA"/>
</dbReference>
<feature type="domain" description="C2H2-type" evidence="14">
    <location>
        <begin position="489"/>
        <end position="516"/>
    </location>
</feature>
<evidence type="ECO:0000256" key="9">
    <source>
        <dbReference type="ARBA" id="ARBA00023163"/>
    </source>
</evidence>
<dbReference type="Pfam" id="PF11928">
    <property type="entry name" value="DUF3446"/>
    <property type="match status" value="1"/>
</dbReference>
<evidence type="ECO:0000256" key="12">
    <source>
        <dbReference type="RuleBase" id="RU363046"/>
    </source>
</evidence>
<name>A0AAD3NAN2_LATJO</name>
<comment type="subcellular location">
    <subcellularLocation>
        <location evidence="1 12">Nucleus</location>
    </subcellularLocation>
</comment>
<evidence type="ECO:0000256" key="5">
    <source>
        <dbReference type="ARBA" id="ARBA00022771"/>
    </source>
</evidence>
<evidence type="ECO:0000256" key="2">
    <source>
        <dbReference type="ARBA" id="ARBA00005682"/>
    </source>
</evidence>
<dbReference type="AlphaFoldDB" id="A0AAD3NAN2"/>
<keyword evidence="4" id="KW-0677">Repeat</keyword>
<feature type="compositionally biased region" description="Low complexity" evidence="13">
    <location>
        <begin position="578"/>
        <end position="596"/>
    </location>
</feature>
<protein>
    <submittedName>
        <fullName evidence="15">Early growth response protein 1-like isoform X2</fullName>
    </submittedName>
</protein>
<dbReference type="Proteomes" id="UP001279410">
    <property type="component" value="Unassembled WGS sequence"/>
</dbReference>
<evidence type="ECO:0000256" key="11">
    <source>
        <dbReference type="PROSITE-ProRule" id="PRU00042"/>
    </source>
</evidence>
<dbReference type="InterPro" id="IPR050688">
    <property type="entry name" value="Zinc_finger/UBP_domain"/>
</dbReference>
<sequence length="624" mass="65424">MATGCGPRAPFTECRLSARSFSQRLPSPDRGLDRTGSVTLQKPQHKGRVEAPELPALASSEHRSPQQQQQRQPGQSASPPGSGAERSSVPSQEQPSAQELQERLSSTSAAASDSSSSREMAATKAELLLSALQISDPLAGFPPPLSPLDGYPKLEELQMLLQNAAAGGSLLAASAAEGAGLLSGEPGEFGDSLSELPDLQSLPPLTPRLPPLAYSGRFTFEPSAAAVASGSGLWAEPLLSLFTGLVSMAAPPPTASASSAVTSSVTSSSSMSQPNLSSVQISCGSADVASVFSTAPTYTSSSAGGSDLLLPPADVQPVPQAFQPQGPPPAYPSSASRLGLQAVPMLPDYLLPQQDGELGLNQDQKPVVLPQTLNPPPQPPLTPLSTIKAFSSQIQTPPQSSTYQAQLAKTGRIRKSPAGRQCKTPPHERPYACPADGCDRRFSRSDELTRHVRVHTGQKPFQCRICMRSFSRSDHLTTHIRTHTGEKPFACAECGRKFARSDERKRHAKIHQRQRDRKADRSSASSSAPKPPVYASPPTSSPCSSYSSPAHSSSSPAASLFAPSSSLSMQAASPCFTSSSSSSSSSLSHIYTSSPSPHLYSSTCSSPMGSPQSELPSPHSSNIC</sequence>
<dbReference type="InterPro" id="IPR021849">
    <property type="entry name" value="EGR_N"/>
</dbReference>
<keyword evidence="10 12" id="KW-0539">Nucleus</keyword>
<feature type="domain" description="C2H2-type" evidence="14">
    <location>
        <begin position="461"/>
        <end position="488"/>
    </location>
</feature>
<evidence type="ECO:0000259" key="14">
    <source>
        <dbReference type="PROSITE" id="PS50157"/>
    </source>
</evidence>
<evidence type="ECO:0000256" key="6">
    <source>
        <dbReference type="ARBA" id="ARBA00022833"/>
    </source>
</evidence>
<evidence type="ECO:0000256" key="1">
    <source>
        <dbReference type="ARBA" id="ARBA00004123"/>
    </source>
</evidence>
<reference evidence="15" key="1">
    <citation type="submission" date="2022-08" db="EMBL/GenBank/DDBJ databases">
        <title>Genome sequencing of akame (Lates japonicus).</title>
        <authorList>
            <person name="Hashiguchi Y."/>
            <person name="Takahashi H."/>
        </authorList>
    </citation>
    <scope>NUCLEOTIDE SEQUENCE</scope>
    <source>
        <strain evidence="15">Kochi</strain>
    </source>
</reference>
<feature type="compositionally biased region" description="Low complexity" evidence="13">
    <location>
        <begin position="105"/>
        <end position="121"/>
    </location>
</feature>
<feature type="region of interest" description="Disordered" evidence="13">
    <location>
        <begin position="502"/>
        <end position="624"/>
    </location>
</feature>
<evidence type="ECO:0000256" key="10">
    <source>
        <dbReference type="ARBA" id="ARBA00023242"/>
    </source>
</evidence>
<feature type="compositionally biased region" description="Low complexity" evidence="13">
    <location>
        <begin position="65"/>
        <end position="84"/>
    </location>
</feature>
<evidence type="ECO:0000313" key="16">
    <source>
        <dbReference type="Proteomes" id="UP001279410"/>
    </source>
</evidence>
<keyword evidence="16" id="KW-1185">Reference proteome</keyword>
<keyword evidence="9 12" id="KW-0804">Transcription</keyword>
<dbReference type="SUPFAM" id="SSF57667">
    <property type="entry name" value="beta-beta-alpha zinc fingers"/>
    <property type="match status" value="2"/>
</dbReference>
<evidence type="ECO:0000256" key="8">
    <source>
        <dbReference type="ARBA" id="ARBA00023125"/>
    </source>
</evidence>
<dbReference type="PROSITE" id="PS50157">
    <property type="entry name" value="ZINC_FINGER_C2H2_2"/>
    <property type="match status" value="3"/>
</dbReference>
<feature type="domain" description="C2H2-type" evidence="14">
    <location>
        <begin position="431"/>
        <end position="460"/>
    </location>
</feature>
<evidence type="ECO:0000313" key="15">
    <source>
        <dbReference type="EMBL" id="GLD68935.1"/>
    </source>
</evidence>
<keyword evidence="7 12" id="KW-0805">Transcription regulation</keyword>
<dbReference type="GO" id="GO:0003677">
    <property type="term" value="F:DNA binding"/>
    <property type="evidence" value="ECO:0007669"/>
    <property type="project" value="UniProtKB-KW"/>
</dbReference>
<keyword evidence="6 12" id="KW-0862">Zinc</keyword>
<proteinExistence type="inferred from homology"/>
<feature type="region of interest" description="Disordered" evidence="13">
    <location>
        <begin position="1"/>
        <end position="121"/>
    </location>
</feature>
<dbReference type="GO" id="GO:0045944">
    <property type="term" value="P:positive regulation of transcription by RNA polymerase II"/>
    <property type="evidence" value="ECO:0007669"/>
    <property type="project" value="TreeGrafter"/>
</dbReference>
<dbReference type="GO" id="GO:0005634">
    <property type="term" value="C:nucleus"/>
    <property type="evidence" value="ECO:0007669"/>
    <property type="project" value="UniProtKB-SubCell"/>
</dbReference>